<dbReference type="STRING" id="38772.ENSGAGP00000029744"/>
<name>A0A452IPH6_9SAUR</name>
<proteinExistence type="predicted"/>
<keyword evidence="1" id="KW-0732">Signal</keyword>
<dbReference type="Proteomes" id="UP000291020">
    <property type="component" value="Unassembled WGS sequence"/>
</dbReference>
<dbReference type="GO" id="GO:0004623">
    <property type="term" value="F:phospholipase A2 activity"/>
    <property type="evidence" value="ECO:0007669"/>
    <property type="project" value="InterPro"/>
</dbReference>
<dbReference type="Ensembl" id="ENSGAGT00000033773.1">
    <property type="protein sequence ID" value="ENSGAGP00000029744.1"/>
    <property type="gene ID" value="ENSGAGG00000021473.1"/>
</dbReference>
<evidence type="ECO:0000313" key="4">
    <source>
        <dbReference type="Proteomes" id="UP000291020"/>
    </source>
</evidence>
<sequence>MNSLLIFAVFIAYVSMAHGSALVFNKMIKAATGKCAMFSYYRCYCGLGGKETALDVTERSSIILSSYRKHFSGQEPATTCSDQSQCRRVVYLCHRSTALCFQKILVIYSKSCQFYSNRQCKGSKARC</sequence>
<dbReference type="GO" id="GO:0050482">
    <property type="term" value="P:arachidonate secretion"/>
    <property type="evidence" value="ECO:0007669"/>
    <property type="project" value="InterPro"/>
</dbReference>
<dbReference type="InterPro" id="IPR016090">
    <property type="entry name" value="PLA2-like_dom"/>
</dbReference>
<evidence type="ECO:0000259" key="2">
    <source>
        <dbReference type="SMART" id="SM00085"/>
    </source>
</evidence>
<feature type="chain" id="PRO_5018981167" description="Phospholipase A2-like central domain-containing protein" evidence="1">
    <location>
        <begin position="20"/>
        <end position="127"/>
    </location>
</feature>
<dbReference type="InterPro" id="IPR036444">
    <property type="entry name" value="PLipase_A2_dom_sf"/>
</dbReference>
<reference evidence="4" key="1">
    <citation type="journal article" date="2017" name="PLoS ONE">
        <title>The Agassiz's desert tortoise genome provides a resource for the conservation of a threatened species.</title>
        <authorList>
            <person name="Tollis M."/>
            <person name="DeNardo D.F."/>
            <person name="Cornelius J.A."/>
            <person name="Dolby G.A."/>
            <person name="Edwards T."/>
            <person name="Henen B.T."/>
            <person name="Karl A.E."/>
            <person name="Murphy R.W."/>
            <person name="Kusumi K."/>
        </authorList>
    </citation>
    <scope>NUCLEOTIDE SEQUENCE [LARGE SCALE GENOMIC DNA]</scope>
</reference>
<dbReference type="Gene3D" id="1.20.90.10">
    <property type="entry name" value="Phospholipase A2 domain"/>
    <property type="match status" value="1"/>
</dbReference>
<reference evidence="3" key="2">
    <citation type="submission" date="2025-08" db="UniProtKB">
        <authorList>
            <consortium name="Ensembl"/>
        </authorList>
    </citation>
    <scope>IDENTIFICATION</scope>
</reference>
<keyword evidence="4" id="KW-1185">Reference proteome</keyword>
<reference evidence="3" key="3">
    <citation type="submission" date="2025-09" db="UniProtKB">
        <authorList>
            <consortium name="Ensembl"/>
        </authorList>
    </citation>
    <scope>IDENTIFICATION</scope>
</reference>
<dbReference type="GO" id="GO:0006644">
    <property type="term" value="P:phospholipid metabolic process"/>
    <property type="evidence" value="ECO:0007669"/>
    <property type="project" value="InterPro"/>
</dbReference>
<accession>A0A452IPH6</accession>
<organism evidence="3 4">
    <name type="scientific">Gopherus agassizii</name>
    <name type="common">Agassiz's desert tortoise</name>
    <dbReference type="NCBI Taxonomy" id="38772"/>
    <lineage>
        <taxon>Eukaryota</taxon>
        <taxon>Metazoa</taxon>
        <taxon>Chordata</taxon>
        <taxon>Craniata</taxon>
        <taxon>Vertebrata</taxon>
        <taxon>Euteleostomi</taxon>
        <taxon>Archelosauria</taxon>
        <taxon>Testudinata</taxon>
        <taxon>Testudines</taxon>
        <taxon>Cryptodira</taxon>
        <taxon>Durocryptodira</taxon>
        <taxon>Testudinoidea</taxon>
        <taxon>Testudinidae</taxon>
        <taxon>Gopherus</taxon>
    </lineage>
</organism>
<evidence type="ECO:0000256" key="1">
    <source>
        <dbReference type="SAM" id="SignalP"/>
    </source>
</evidence>
<dbReference type="SUPFAM" id="SSF48619">
    <property type="entry name" value="Phospholipase A2, PLA2"/>
    <property type="match status" value="1"/>
</dbReference>
<dbReference type="AlphaFoldDB" id="A0A452IPH6"/>
<feature type="signal peptide" evidence="1">
    <location>
        <begin position="1"/>
        <end position="19"/>
    </location>
</feature>
<dbReference type="SMART" id="SM00085">
    <property type="entry name" value="PA2c"/>
    <property type="match status" value="1"/>
</dbReference>
<protein>
    <recommendedName>
        <fullName evidence="2">Phospholipase A2-like central domain-containing protein</fullName>
    </recommendedName>
</protein>
<evidence type="ECO:0000313" key="3">
    <source>
        <dbReference type="Ensembl" id="ENSGAGP00000029744.1"/>
    </source>
</evidence>
<feature type="domain" description="Phospholipase A2-like central" evidence="2">
    <location>
        <begin position="20"/>
        <end position="121"/>
    </location>
</feature>